<dbReference type="Proteomes" id="UP000176998">
    <property type="component" value="Unassembled WGS sequence"/>
</dbReference>
<dbReference type="AlphaFoldDB" id="A0A1G4B4M6"/>
<dbReference type="GO" id="GO:0019905">
    <property type="term" value="F:syntaxin binding"/>
    <property type="evidence" value="ECO:0007669"/>
    <property type="project" value="TreeGrafter"/>
</dbReference>
<evidence type="ECO:0000256" key="4">
    <source>
        <dbReference type="ARBA" id="ARBA00022927"/>
    </source>
</evidence>
<feature type="domain" description="Vacuolar protein sorting-associated protein 54 C-terminal" evidence="9">
    <location>
        <begin position="886"/>
        <end position="1019"/>
    </location>
</feature>
<comment type="subcellular location">
    <subcellularLocation>
        <location evidence="1">Golgi apparatus</location>
        <location evidence="1">trans-Golgi network</location>
    </subcellularLocation>
</comment>
<accession>A0A1G4B4M6</accession>
<dbReference type="InterPro" id="IPR012501">
    <property type="entry name" value="Vps54_C"/>
</dbReference>
<dbReference type="PANTHER" id="PTHR12965:SF0">
    <property type="entry name" value="VACUOLAR PROTEIN SORTING-ASSOCIATED PROTEIN 54"/>
    <property type="match status" value="1"/>
</dbReference>
<name>A0A1G4B4M6_9PEZI</name>
<dbReference type="Pfam" id="PF07928">
    <property type="entry name" value="Vps54"/>
    <property type="match status" value="1"/>
</dbReference>
<evidence type="ECO:0000256" key="2">
    <source>
        <dbReference type="ARBA" id="ARBA00009150"/>
    </source>
</evidence>
<evidence type="ECO:0000256" key="8">
    <source>
        <dbReference type="SAM" id="MobiDB-lite"/>
    </source>
</evidence>
<dbReference type="GO" id="GO:0005829">
    <property type="term" value="C:cytosol"/>
    <property type="evidence" value="ECO:0007669"/>
    <property type="project" value="GOC"/>
</dbReference>
<feature type="compositionally biased region" description="Polar residues" evidence="8">
    <location>
        <begin position="1141"/>
        <end position="1171"/>
    </location>
</feature>
<feature type="region of interest" description="Disordered" evidence="8">
    <location>
        <begin position="198"/>
        <end position="278"/>
    </location>
</feature>
<comment type="similarity">
    <text evidence="2">Belongs to the VPS54 family.</text>
</comment>
<feature type="region of interest" description="Disordered" evidence="8">
    <location>
        <begin position="1136"/>
        <end position="1191"/>
    </location>
</feature>
<dbReference type="GeneID" id="34561463"/>
<dbReference type="InterPro" id="IPR039745">
    <property type="entry name" value="Vps54"/>
</dbReference>
<dbReference type="OrthoDB" id="10259024at2759"/>
<sequence>PGYVAVDLSICRLPLRHSANDRDSDSASSSSRSKPLLDTMYSSSPGARKSMDTISSMSPPATRTEFPFHKLVTLPNPLLATIALTAARQGQAHTYYTARRGSTASSIHSIGGSLDTSSTSWTNAVLESGQNAISTLLQPPIVRTGLQPHTSAPASSAHKPPTFRDIPPVTLTNIPHIDPAEFKPYLSQVGALYEQLRRVKEQDDDRPGSSGRRSSKHDEFGDSIDESHLKPAGRQPARRKSSIASITSISSLEGPGLLRRSSSGYSRKGAHGPPPLSTIPNVYFDDGFHLENPRTFDVVSERSEVVPPAPGSVDNKNDGNGNIVAPRKALATNAILQEKLSWYMDTIEVHLINSISTASTTFFTALGSLRELHSEAAESVDRIKALRKELEALDEEIATKGLNIVQKRRRRENVQALNDAVLQLKHIVEGVASCEALVNAGEVDKALINIDTLDLLIAGEHDESPEAEPAILPLARMRDLRGATALQSVNDDLQQLRIRIGKAYESKFQSLLLADLRRHVESVQSREVLLRWGSSSLRARGGASRESAGPPAYLASTQELRKAIMPNLHGLHRAHHISAAIAAYREVVLREIKNLIRRPLPSSNDEDNESMMSASTMSGGKHLSNQEKSSILSRNLRALDPKDAEDLLKTIYIGVTETLRRLTTQVKVLLDIASCLTEEATAAGLKSPPIRSPLASPTPFDREFPRFDESPSFEVQEEIHKAMDIGNMVGQAVDVAQDKIVRVLKVRSEQSTHLSLSWFLRYFTLNLFFANECEAIAGRSGTALKTLVNGHIKEFVQQHGDAEKQKLAQGMESDQWSAKDFDEKNKALLDQILESSTKDAAAWSEGTKIWEENPDDVVSNGSAAPPPETNGTSGKEKARVAEIESETFLLPNSAILGLEGVSHFMHLIGSIPSMASDVASSLITYLQLFNSRCTQLILGAGATRSAGLKNITTRHLALASQALSFIATLIPHIREFVRRHAGSGAGVSSLMGEFDKVRRLFQEHQNSIYDKLVEIMSGRASQHSKAMRTIDWDHDGSQSTHPYMETLAKETTTLHRVLTKHLPETSVQVIMGPVFASYKDQFGKVFQIADPKTVIGRDSMLRDVDFFTTKLGKLDGFGDAGDYLKSVINAKEIKSAVASPPSETQAADGGSETTASARNSTAEPESRQSAEASGKTESPPPGVDEETKQAP</sequence>
<keyword evidence="6 7" id="KW-0175">Coiled coil</keyword>
<feature type="region of interest" description="Disordered" evidence="8">
    <location>
        <begin position="599"/>
        <end position="629"/>
    </location>
</feature>
<dbReference type="GO" id="GO:0042147">
    <property type="term" value="P:retrograde transport, endosome to Golgi"/>
    <property type="evidence" value="ECO:0007669"/>
    <property type="project" value="InterPro"/>
</dbReference>
<evidence type="ECO:0000256" key="1">
    <source>
        <dbReference type="ARBA" id="ARBA00004601"/>
    </source>
</evidence>
<feature type="coiled-coil region" evidence="7">
    <location>
        <begin position="369"/>
        <end position="403"/>
    </location>
</feature>
<evidence type="ECO:0000256" key="5">
    <source>
        <dbReference type="ARBA" id="ARBA00023034"/>
    </source>
</evidence>
<dbReference type="Gene3D" id="6.10.250.860">
    <property type="match status" value="1"/>
</dbReference>
<evidence type="ECO:0000256" key="7">
    <source>
        <dbReference type="SAM" id="Coils"/>
    </source>
</evidence>
<keyword evidence="5" id="KW-0333">Golgi apparatus</keyword>
<feature type="region of interest" description="Disordered" evidence="8">
    <location>
        <begin position="852"/>
        <end position="877"/>
    </location>
</feature>
<dbReference type="RefSeq" id="XP_022473557.1">
    <property type="nucleotide sequence ID" value="XM_022619953.1"/>
</dbReference>
<comment type="caution">
    <text evidence="10">The sequence shown here is derived from an EMBL/GenBank/DDBJ whole genome shotgun (WGS) entry which is preliminary data.</text>
</comment>
<feature type="compositionally biased region" description="Basic and acidic residues" evidence="8">
    <location>
        <begin position="216"/>
        <end position="229"/>
    </location>
</feature>
<feature type="region of interest" description="Disordered" evidence="8">
    <location>
        <begin position="145"/>
        <end position="166"/>
    </location>
</feature>
<evidence type="ECO:0000259" key="9">
    <source>
        <dbReference type="Pfam" id="PF07928"/>
    </source>
</evidence>
<evidence type="ECO:0000313" key="11">
    <source>
        <dbReference type="Proteomes" id="UP000176998"/>
    </source>
</evidence>
<proteinExistence type="inferred from homology"/>
<keyword evidence="3" id="KW-0813">Transport</keyword>
<feature type="non-terminal residue" evidence="10">
    <location>
        <position position="1"/>
    </location>
</feature>
<dbReference type="STRING" id="1209926.A0A1G4B4M6"/>
<dbReference type="EMBL" id="MJBS01000070">
    <property type="protein sequence ID" value="OHE96398.1"/>
    <property type="molecule type" value="Genomic_DNA"/>
</dbReference>
<evidence type="ECO:0000256" key="3">
    <source>
        <dbReference type="ARBA" id="ARBA00022448"/>
    </source>
</evidence>
<keyword evidence="11" id="KW-1185">Reference proteome</keyword>
<evidence type="ECO:0000313" key="10">
    <source>
        <dbReference type="EMBL" id="OHE96398.1"/>
    </source>
</evidence>
<organism evidence="10 11">
    <name type="scientific">Colletotrichum orchidophilum</name>
    <dbReference type="NCBI Taxonomy" id="1209926"/>
    <lineage>
        <taxon>Eukaryota</taxon>
        <taxon>Fungi</taxon>
        <taxon>Dikarya</taxon>
        <taxon>Ascomycota</taxon>
        <taxon>Pezizomycotina</taxon>
        <taxon>Sordariomycetes</taxon>
        <taxon>Hypocreomycetidae</taxon>
        <taxon>Glomerellales</taxon>
        <taxon>Glomerellaceae</taxon>
        <taxon>Colletotrichum</taxon>
    </lineage>
</organism>
<protein>
    <recommendedName>
        <fullName evidence="9">Vacuolar protein sorting-associated protein 54 C-terminal domain-containing protein</fullName>
    </recommendedName>
</protein>
<dbReference type="GO" id="GO:0006896">
    <property type="term" value="P:Golgi to vacuole transport"/>
    <property type="evidence" value="ECO:0007669"/>
    <property type="project" value="TreeGrafter"/>
</dbReference>
<dbReference type="GO" id="GO:0015031">
    <property type="term" value="P:protein transport"/>
    <property type="evidence" value="ECO:0007669"/>
    <property type="project" value="UniProtKB-KW"/>
</dbReference>
<feature type="compositionally biased region" description="Low complexity" evidence="8">
    <location>
        <begin position="242"/>
        <end position="267"/>
    </location>
</feature>
<keyword evidence="4" id="KW-0653">Protein transport</keyword>
<evidence type="ECO:0000256" key="6">
    <source>
        <dbReference type="ARBA" id="ARBA00023054"/>
    </source>
</evidence>
<gene>
    <name evidence="10" type="ORF">CORC01_08321</name>
</gene>
<reference evidence="10 11" key="1">
    <citation type="submission" date="2016-09" db="EMBL/GenBank/DDBJ databases">
        <authorList>
            <person name="Capua I."/>
            <person name="De Benedictis P."/>
            <person name="Joannis T."/>
            <person name="Lombin L.H."/>
            <person name="Cattoli G."/>
        </authorList>
    </citation>
    <scope>NUCLEOTIDE SEQUENCE [LARGE SCALE GENOMIC DNA]</scope>
    <source>
        <strain evidence="10 11">IMI 309357</strain>
    </source>
</reference>
<dbReference type="GO" id="GO:0000938">
    <property type="term" value="C:GARP complex"/>
    <property type="evidence" value="ECO:0007669"/>
    <property type="project" value="InterPro"/>
</dbReference>
<dbReference type="PANTHER" id="PTHR12965">
    <property type="entry name" value="VACUOLAR PROTEIN SORTING 54"/>
    <property type="match status" value="1"/>
</dbReference>
<feature type="region of interest" description="Disordered" evidence="8">
    <location>
        <begin position="19"/>
        <end position="60"/>
    </location>
</feature>
<feature type="compositionally biased region" description="Basic and acidic residues" evidence="8">
    <location>
        <begin position="198"/>
        <end position="207"/>
    </location>
</feature>